<evidence type="ECO:0000313" key="2">
    <source>
        <dbReference type="EMBL" id="TYB47872.1"/>
    </source>
</evidence>
<dbReference type="STRING" id="1220554.GCA_001552135_03702"/>
<protein>
    <submittedName>
        <fullName evidence="2">Uncharacterized protein</fullName>
    </submittedName>
</protein>
<dbReference type="EMBL" id="VSFG01000001">
    <property type="protein sequence ID" value="TYB47872.1"/>
    <property type="molecule type" value="Genomic_DNA"/>
</dbReference>
<gene>
    <name evidence="2" type="ORF">FXF69_01050</name>
</gene>
<reference evidence="2 3" key="1">
    <citation type="submission" date="2019-08" db="EMBL/GenBank/DDBJ databases">
        <title>Actinomadura sp. nov. CYP1-5 isolated from mountain soil.</title>
        <authorList>
            <person name="Songsumanus A."/>
            <person name="Kuncharoen N."/>
            <person name="Kudo T."/>
            <person name="Yuki M."/>
            <person name="Igarashi Y."/>
            <person name="Tanasupawat S."/>
        </authorList>
    </citation>
    <scope>NUCLEOTIDE SEQUENCE [LARGE SCALE GENOMIC DNA]</scope>
    <source>
        <strain evidence="2 3">JCM 14158</strain>
    </source>
</reference>
<keyword evidence="1" id="KW-0812">Transmembrane</keyword>
<dbReference type="Proteomes" id="UP000323380">
    <property type="component" value="Unassembled WGS sequence"/>
</dbReference>
<evidence type="ECO:0000256" key="1">
    <source>
        <dbReference type="SAM" id="Phobius"/>
    </source>
</evidence>
<keyword evidence="3" id="KW-1185">Reference proteome</keyword>
<keyword evidence="1" id="KW-0472">Membrane</keyword>
<feature type="transmembrane region" description="Helical" evidence="1">
    <location>
        <begin position="36"/>
        <end position="60"/>
    </location>
</feature>
<organism evidence="2 3">
    <name type="scientific">Actinomadura chibensis</name>
    <dbReference type="NCBI Taxonomy" id="392828"/>
    <lineage>
        <taxon>Bacteria</taxon>
        <taxon>Bacillati</taxon>
        <taxon>Actinomycetota</taxon>
        <taxon>Actinomycetes</taxon>
        <taxon>Streptosporangiales</taxon>
        <taxon>Thermomonosporaceae</taxon>
        <taxon>Actinomadura</taxon>
    </lineage>
</organism>
<proteinExistence type="predicted"/>
<dbReference type="AlphaFoldDB" id="A0A5D0NUF5"/>
<comment type="caution">
    <text evidence="2">The sequence shown here is derived from an EMBL/GenBank/DDBJ whole genome shotgun (WGS) entry which is preliminary data.</text>
</comment>
<dbReference type="RefSeq" id="WP_148344023.1">
    <property type="nucleotide sequence ID" value="NZ_VSFG01000001.1"/>
</dbReference>
<keyword evidence="1" id="KW-1133">Transmembrane helix</keyword>
<name>A0A5D0NUF5_9ACTN</name>
<evidence type="ECO:0000313" key="3">
    <source>
        <dbReference type="Proteomes" id="UP000323380"/>
    </source>
</evidence>
<accession>A0A5D0NUF5</accession>
<sequence length="87" mass="9051">MTALLFFSAVLVVTVRWLCSSPLRLAAAGGVLAFAHPVPVVAVAVVTAVAVIAVAGRVIYRSLRAEGWHLVTVHRPGYAVSRAGVTS</sequence>